<feature type="domain" description="Integrase catalytic" evidence="3">
    <location>
        <begin position="173"/>
        <end position="297"/>
    </location>
</feature>
<evidence type="ECO:0000256" key="1">
    <source>
        <dbReference type="ARBA" id="ARBA00023172"/>
    </source>
</evidence>
<dbReference type="EMBL" id="JAQQXT010000012">
    <property type="protein sequence ID" value="MDC8773559.1"/>
    <property type="molecule type" value="Genomic_DNA"/>
</dbReference>
<feature type="region of interest" description="Disordered" evidence="2">
    <location>
        <begin position="1"/>
        <end position="22"/>
    </location>
</feature>
<dbReference type="InterPro" id="IPR024456">
    <property type="entry name" value="Integrase_catalytic_putative"/>
</dbReference>
<organism evidence="4 5">
    <name type="scientific">Roseateles albus</name>
    <dbReference type="NCBI Taxonomy" id="2987525"/>
    <lineage>
        <taxon>Bacteria</taxon>
        <taxon>Pseudomonadati</taxon>
        <taxon>Pseudomonadota</taxon>
        <taxon>Betaproteobacteria</taxon>
        <taxon>Burkholderiales</taxon>
        <taxon>Sphaerotilaceae</taxon>
        <taxon>Roseateles</taxon>
    </lineage>
</organism>
<sequence length="474" mass="53836">MRVQLGDDIKSPSNTSGLDRPGQININCWQSDDYRADLHEFMRRYGYVGAADINRRCSEKTKTNRIVVLTSVIERLKGRIRGFRRLSQFTPRYVPEILAMWNEGGNRLGQSTEISTQIQNFSVLNWFWKMHGIKVNPIRTYVNDPALAPQYKRESIARVDKSWSGNGVDADRIIAEARFLDPVVARLLELARTFGLRANETLRLRPGLDDKHDHLHIHRGTKTGRQREMKYATFDADLMRQVIESVKAELGPGGLHAAWADRTLVQSRRRLYYILERLDITKKGLGVTIHGLRAQWAIEQFEKLTGATTPVRGGHAMDYRQFSDARLEISRALGHNRINVTSAYYGSFFAMKLPAELRFRDSWRELQAHLPFIQDALHAHHISNLWWVGARANGANVGKQDGWEFLIDEETSFEQAVIAKESLEKTLDACGVGVVCVHVADRAPHSAKQRWANHALPLFDVAAPVLKIEPATSA</sequence>
<dbReference type="RefSeq" id="WP_273601736.1">
    <property type="nucleotide sequence ID" value="NZ_JAQQXT010000012.1"/>
</dbReference>
<dbReference type="Pfam" id="PF12835">
    <property type="entry name" value="Integrase_1"/>
    <property type="match status" value="1"/>
</dbReference>
<proteinExistence type="predicted"/>
<dbReference type="InterPro" id="IPR013762">
    <property type="entry name" value="Integrase-like_cat_sf"/>
</dbReference>
<feature type="compositionally biased region" description="Basic and acidic residues" evidence="2">
    <location>
        <begin position="1"/>
        <end position="10"/>
    </location>
</feature>
<reference evidence="4 5" key="1">
    <citation type="submission" date="2022-10" db="EMBL/GenBank/DDBJ databases">
        <title>Paucibacter sp. hw1 Genome sequencing.</title>
        <authorList>
            <person name="Park S."/>
        </authorList>
    </citation>
    <scope>NUCLEOTIDE SEQUENCE [LARGE SCALE GENOMIC DNA]</scope>
    <source>
        <strain evidence="5">hw1</strain>
    </source>
</reference>
<keyword evidence="5" id="KW-1185">Reference proteome</keyword>
<evidence type="ECO:0000256" key="2">
    <source>
        <dbReference type="SAM" id="MobiDB-lite"/>
    </source>
</evidence>
<protein>
    <submittedName>
        <fullName evidence="4">Integrase domain-containing protein</fullName>
    </submittedName>
</protein>
<dbReference type="Gene3D" id="1.10.443.10">
    <property type="entry name" value="Intergrase catalytic core"/>
    <property type="match status" value="1"/>
</dbReference>
<evidence type="ECO:0000313" key="5">
    <source>
        <dbReference type="Proteomes" id="UP001221189"/>
    </source>
</evidence>
<evidence type="ECO:0000259" key="3">
    <source>
        <dbReference type="Pfam" id="PF12835"/>
    </source>
</evidence>
<evidence type="ECO:0000313" key="4">
    <source>
        <dbReference type="EMBL" id="MDC8773559.1"/>
    </source>
</evidence>
<dbReference type="InterPro" id="IPR011010">
    <property type="entry name" value="DNA_brk_join_enz"/>
</dbReference>
<name>A0ABT5KHY4_9BURK</name>
<comment type="caution">
    <text evidence="4">The sequence shown here is derived from an EMBL/GenBank/DDBJ whole genome shotgun (WGS) entry which is preliminary data.</text>
</comment>
<keyword evidence="1" id="KW-0233">DNA recombination</keyword>
<accession>A0ABT5KHY4</accession>
<dbReference type="SUPFAM" id="SSF56349">
    <property type="entry name" value="DNA breaking-rejoining enzymes"/>
    <property type="match status" value="1"/>
</dbReference>
<dbReference type="Proteomes" id="UP001221189">
    <property type="component" value="Unassembled WGS sequence"/>
</dbReference>
<gene>
    <name evidence="4" type="ORF">PRZ03_18440</name>
</gene>